<dbReference type="EMBL" id="OU015569">
    <property type="protein sequence ID" value="CAG5099512.1"/>
    <property type="molecule type" value="Genomic_DNA"/>
</dbReference>
<feature type="region of interest" description="Disordered" evidence="1">
    <location>
        <begin position="1"/>
        <end position="40"/>
    </location>
</feature>
<feature type="compositionally biased region" description="Basic and acidic residues" evidence="1">
    <location>
        <begin position="78"/>
        <end position="87"/>
    </location>
</feature>
<sequence length="112" mass="12892">MSTSPPVAKKLKMTLQASKEDSGPSSRTRSKTKSLEKPDKSIWGRHREILLEEAPIKEEVVREPMDRPMELVMDVSSVEKKAPHPDARNNNFDLDEFDDRNNTQRECPVVRF</sequence>
<feature type="region of interest" description="Disordered" evidence="1">
    <location>
        <begin position="78"/>
        <end position="100"/>
    </location>
</feature>
<protein>
    <submittedName>
        <fullName evidence="2">Oidioi.mRNA.OKI2018_I69.XSR.g16559.t1.cds</fullName>
    </submittedName>
</protein>
<gene>
    <name evidence="2" type="ORF">OKIOD_LOCUS8117</name>
</gene>
<evidence type="ECO:0000256" key="1">
    <source>
        <dbReference type="SAM" id="MobiDB-lite"/>
    </source>
</evidence>
<evidence type="ECO:0000313" key="3">
    <source>
        <dbReference type="Proteomes" id="UP001158576"/>
    </source>
</evidence>
<organism evidence="2 3">
    <name type="scientific">Oikopleura dioica</name>
    <name type="common">Tunicate</name>
    <dbReference type="NCBI Taxonomy" id="34765"/>
    <lineage>
        <taxon>Eukaryota</taxon>
        <taxon>Metazoa</taxon>
        <taxon>Chordata</taxon>
        <taxon>Tunicata</taxon>
        <taxon>Appendicularia</taxon>
        <taxon>Copelata</taxon>
        <taxon>Oikopleuridae</taxon>
        <taxon>Oikopleura</taxon>
    </lineage>
</organism>
<name>A0ABN7SLC1_OIKDI</name>
<keyword evidence="3" id="KW-1185">Reference proteome</keyword>
<accession>A0ABN7SLC1</accession>
<dbReference type="Proteomes" id="UP001158576">
    <property type="component" value="Chromosome XSR"/>
</dbReference>
<reference evidence="2 3" key="1">
    <citation type="submission" date="2021-04" db="EMBL/GenBank/DDBJ databases">
        <authorList>
            <person name="Bliznina A."/>
        </authorList>
    </citation>
    <scope>NUCLEOTIDE SEQUENCE [LARGE SCALE GENOMIC DNA]</scope>
</reference>
<proteinExistence type="predicted"/>
<evidence type="ECO:0000313" key="2">
    <source>
        <dbReference type="EMBL" id="CAG5099512.1"/>
    </source>
</evidence>